<organism evidence="1 2">
    <name type="scientific">Rhodopirellula islandica</name>
    <dbReference type="NCBI Taxonomy" id="595434"/>
    <lineage>
        <taxon>Bacteria</taxon>
        <taxon>Pseudomonadati</taxon>
        <taxon>Planctomycetota</taxon>
        <taxon>Planctomycetia</taxon>
        <taxon>Pirellulales</taxon>
        <taxon>Pirellulaceae</taxon>
        <taxon>Rhodopirellula</taxon>
    </lineage>
</organism>
<dbReference type="EMBL" id="LECT01000010">
    <property type="protein sequence ID" value="KLU06847.1"/>
    <property type="molecule type" value="Genomic_DNA"/>
</dbReference>
<keyword evidence="2" id="KW-1185">Reference proteome</keyword>
<evidence type="ECO:0000313" key="1">
    <source>
        <dbReference type="EMBL" id="KLU06847.1"/>
    </source>
</evidence>
<proteinExistence type="predicted"/>
<reference evidence="1" key="1">
    <citation type="submission" date="2015-05" db="EMBL/GenBank/DDBJ databases">
        <title>Permanent draft genome of Rhodopirellula islandicus K833.</title>
        <authorList>
            <person name="Kizina J."/>
            <person name="Richter M."/>
            <person name="Glockner F.O."/>
            <person name="Harder J."/>
        </authorList>
    </citation>
    <scope>NUCLEOTIDE SEQUENCE [LARGE SCALE GENOMIC DNA]</scope>
    <source>
        <strain evidence="1">K833</strain>
    </source>
</reference>
<evidence type="ECO:0000313" key="2">
    <source>
        <dbReference type="Proteomes" id="UP000036367"/>
    </source>
</evidence>
<gene>
    <name evidence="1" type="ORF">RISK_001161</name>
</gene>
<protein>
    <submittedName>
        <fullName evidence="1">Uncharacterized protein</fullName>
    </submittedName>
</protein>
<accession>A0A0J1BK10</accession>
<dbReference type="PATRIC" id="fig|595434.4.peg.1115"/>
<dbReference type="Proteomes" id="UP000036367">
    <property type="component" value="Unassembled WGS sequence"/>
</dbReference>
<name>A0A0J1BK10_RHOIS</name>
<dbReference type="AlphaFoldDB" id="A0A0J1BK10"/>
<comment type="caution">
    <text evidence="1">The sequence shown here is derived from an EMBL/GenBank/DDBJ whole genome shotgun (WGS) entry which is preliminary data.</text>
</comment>
<sequence length="69" mass="7988">MRYGSQSADRTKILQASLHATWDLATLAQTTPPSPRRFCSSSRSCRSPSHGKKRRHWLFRFALREVRSN</sequence>